<name>A0AA39KJ69_MICHY</name>
<feature type="chain" id="PRO_5041432407" description="Serpin domain-containing protein" evidence="9">
    <location>
        <begin position="21"/>
        <end position="832"/>
    </location>
</feature>
<dbReference type="CDD" id="cd19578">
    <property type="entry name" value="serpinK_insect_SRPN2-like"/>
    <property type="match status" value="1"/>
</dbReference>
<dbReference type="AlphaFoldDB" id="A0AA39KJ69"/>
<keyword evidence="5 9" id="KW-0732">Signal</keyword>
<accession>A0AA39KJ69</accession>
<evidence type="ECO:0000313" key="11">
    <source>
        <dbReference type="EMBL" id="KAK0163495.1"/>
    </source>
</evidence>
<dbReference type="SUPFAM" id="SSF56574">
    <property type="entry name" value="Serpins"/>
    <property type="match status" value="2"/>
</dbReference>
<dbReference type="InterPro" id="IPR036186">
    <property type="entry name" value="Serpin_sf"/>
</dbReference>
<comment type="caution">
    <text evidence="11">The sequence shown here is derived from an EMBL/GenBank/DDBJ whole genome shotgun (WGS) entry which is preliminary data.</text>
</comment>
<evidence type="ECO:0000259" key="10">
    <source>
        <dbReference type="SMART" id="SM00093"/>
    </source>
</evidence>
<dbReference type="Gene3D" id="2.30.39.10">
    <property type="entry name" value="Alpha-1-antitrypsin, domain 1"/>
    <property type="match status" value="2"/>
</dbReference>
<dbReference type="EMBL" id="JAQQBR010001833">
    <property type="protein sequence ID" value="KAK0163495.1"/>
    <property type="molecule type" value="Genomic_DNA"/>
</dbReference>
<keyword evidence="6" id="KW-0722">Serine protease inhibitor</keyword>
<feature type="signal peptide" evidence="9">
    <location>
        <begin position="1"/>
        <end position="20"/>
    </location>
</feature>
<dbReference type="InterPro" id="IPR042185">
    <property type="entry name" value="Serpin_sf_2"/>
</dbReference>
<evidence type="ECO:0000256" key="6">
    <source>
        <dbReference type="ARBA" id="ARBA00022900"/>
    </source>
</evidence>
<comment type="similarity">
    <text evidence="2 8">Belongs to the serpin family.</text>
</comment>
<dbReference type="SMART" id="SM00093">
    <property type="entry name" value="SERPIN"/>
    <property type="match status" value="2"/>
</dbReference>
<comment type="subcellular location">
    <subcellularLocation>
        <location evidence="1">Secreted</location>
    </subcellularLocation>
</comment>
<dbReference type="InterPro" id="IPR042178">
    <property type="entry name" value="Serpin_sf_1"/>
</dbReference>
<evidence type="ECO:0000256" key="4">
    <source>
        <dbReference type="ARBA" id="ARBA00022690"/>
    </source>
</evidence>
<keyword evidence="12" id="KW-1185">Reference proteome</keyword>
<evidence type="ECO:0000256" key="9">
    <source>
        <dbReference type="SAM" id="SignalP"/>
    </source>
</evidence>
<protein>
    <recommendedName>
        <fullName evidence="10">Serpin domain-containing protein</fullName>
    </recommendedName>
</protein>
<keyword evidence="4" id="KW-0646">Protease inhibitor</keyword>
<evidence type="ECO:0000256" key="1">
    <source>
        <dbReference type="ARBA" id="ARBA00004613"/>
    </source>
</evidence>
<dbReference type="PANTHER" id="PTHR11461">
    <property type="entry name" value="SERINE PROTEASE INHIBITOR, SERPIN"/>
    <property type="match status" value="1"/>
</dbReference>
<feature type="domain" description="Serpin" evidence="10">
    <location>
        <begin position="70"/>
        <end position="430"/>
    </location>
</feature>
<dbReference type="PANTHER" id="PTHR11461:SF357">
    <property type="entry name" value="SERINE PROTEASE INHIBITOR 27A"/>
    <property type="match status" value="1"/>
</dbReference>
<dbReference type="Proteomes" id="UP001168972">
    <property type="component" value="Unassembled WGS sequence"/>
</dbReference>
<evidence type="ECO:0000313" key="12">
    <source>
        <dbReference type="Proteomes" id="UP001168972"/>
    </source>
</evidence>
<evidence type="ECO:0000256" key="8">
    <source>
        <dbReference type="RuleBase" id="RU000411"/>
    </source>
</evidence>
<proteinExistence type="inferred from homology"/>
<keyword evidence="3" id="KW-0964">Secreted</keyword>
<keyword evidence="7" id="KW-0325">Glycoprotein</keyword>
<evidence type="ECO:0000256" key="2">
    <source>
        <dbReference type="ARBA" id="ARBA00009500"/>
    </source>
</evidence>
<evidence type="ECO:0000256" key="7">
    <source>
        <dbReference type="ARBA" id="ARBA00023180"/>
    </source>
</evidence>
<feature type="domain" description="Serpin" evidence="10">
    <location>
        <begin position="472"/>
        <end position="832"/>
    </location>
</feature>
<organism evidence="11 12">
    <name type="scientific">Microctonus hyperodae</name>
    <name type="common">Parasitoid wasp</name>
    <dbReference type="NCBI Taxonomy" id="165561"/>
    <lineage>
        <taxon>Eukaryota</taxon>
        <taxon>Metazoa</taxon>
        <taxon>Ecdysozoa</taxon>
        <taxon>Arthropoda</taxon>
        <taxon>Hexapoda</taxon>
        <taxon>Insecta</taxon>
        <taxon>Pterygota</taxon>
        <taxon>Neoptera</taxon>
        <taxon>Endopterygota</taxon>
        <taxon>Hymenoptera</taxon>
        <taxon>Apocrita</taxon>
        <taxon>Ichneumonoidea</taxon>
        <taxon>Braconidae</taxon>
        <taxon>Euphorinae</taxon>
        <taxon>Microctonus</taxon>
    </lineage>
</organism>
<dbReference type="InterPro" id="IPR000215">
    <property type="entry name" value="Serpin_fam"/>
</dbReference>
<gene>
    <name evidence="11" type="ORF">PV327_007170</name>
</gene>
<reference evidence="11" key="1">
    <citation type="journal article" date="2023" name="bioRxiv">
        <title>Scaffold-level genome assemblies of two parasitoid biocontrol wasps reveal the parthenogenesis mechanism and an associated novel virus.</title>
        <authorList>
            <person name="Inwood S."/>
            <person name="Skelly J."/>
            <person name="Guhlin J."/>
            <person name="Harrop T."/>
            <person name="Goldson S."/>
            <person name="Dearden P."/>
        </authorList>
    </citation>
    <scope>NUCLEOTIDE SEQUENCE</scope>
    <source>
        <strain evidence="11">Lincoln</strain>
        <tissue evidence="11">Whole body</tissue>
    </source>
</reference>
<dbReference type="GO" id="GO:0005615">
    <property type="term" value="C:extracellular space"/>
    <property type="evidence" value="ECO:0007669"/>
    <property type="project" value="InterPro"/>
</dbReference>
<evidence type="ECO:0000256" key="5">
    <source>
        <dbReference type="ARBA" id="ARBA00022729"/>
    </source>
</evidence>
<reference evidence="11" key="2">
    <citation type="submission" date="2023-03" db="EMBL/GenBank/DDBJ databases">
        <authorList>
            <person name="Inwood S.N."/>
            <person name="Skelly J.G."/>
            <person name="Guhlin J."/>
            <person name="Harrop T.W.R."/>
            <person name="Goldson S.G."/>
            <person name="Dearden P.K."/>
        </authorList>
    </citation>
    <scope>NUCLEOTIDE SEQUENCE</scope>
    <source>
        <strain evidence="11">Lincoln</strain>
        <tissue evidence="11">Whole body</tissue>
    </source>
</reference>
<dbReference type="InterPro" id="IPR023796">
    <property type="entry name" value="Serpin_dom"/>
</dbReference>
<evidence type="ECO:0000256" key="3">
    <source>
        <dbReference type="ARBA" id="ARBA00022525"/>
    </source>
</evidence>
<dbReference type="PROSITE" id="PS00284">
    <property type="entry name" value="SERPIN"/>
    <property type="match status" value="2"/>
</dbReference>
<dbReference type="FunFam" id="2.30.39.10:FF:000030">
    <property type="entry name" value="Serpin 2"/>
    <property type="match status" value="1"/>
</dbReference>
<dbReference type="GO" id="GO:0004867">
    <property type="term" value="F:serine-type endopeptidase inhibitor activity"/>
    <property type="evidence" value="ECO:0007669"/>
    <property type="project" value="UniProtKB-KW"/>
</dbReference>
<dbReference type="Gene3D" id="3.30.497.10">
    <property type="entry name" value="Antithrombin, subunit I, domain 2"/>
    <property type="match status" value="2"/>
</dbReference>
<sequence length="832" mass="94212">MAHLLFAWFIFVIFFASIISWEYGSAVVLPEIQKNSSQSTLESQRILGGNHGDEDIFIPYQGERFSIFDWNLCRLMARKYYGNILISPVSLKLALVLLYEGAQDQTAHELAGVLHLPIGQLETRDKFSTILRSLQDVSNQYRLNLGTKMFLDRNISLKQSYSAVIKTFYNTDVEPSNFADVHTTAERINSWVNNITHGNIQTIIDDENDMKDSIMMVLNAIYFKGFWLKNKFLPNNTKIDKFYENINKSFDVKFMKAFGNFDYVESPELDAKILRIPYQGRKFAMYFILPRTTDGLDYVIKNVNSFTVSRHVGMMQRLPVEVTIPRFKFEFTTHFESILREMGIRDIFDNTAILTGIAKAKRAQSLIVTEIIQKAGIEVNEMGTAAYAATEVNVGNKMADQQFNANHPFVFYIEDETTGTILYVGRVNNPLMSIGSTLETSTKQFVPVSIVGNSPVQQVDDEINERLNYFNVEFMQIVNDLSEGNVVMSPLSIKTALTILSEGTGGRTREELLSTLRLPTDQQQTRDITRKLLQIIQNNAAPETEIDLANRLWIGQSVEVSNEFNNLLRFYYGGDTRSIVFGNATSSEVINDWVRQATKNHIHSIVEPGTLSAETKLLLTSALYFKAKWRTAFDENATRNRCFNIPERGCFIVPMMEDLSTFRYAKISSLKAEVVEIPYHDEKLSMLIVLPIHQGLQNLNIVSKDLAHKRISELLECLKDTELILQLPRFSVESKINLKPALESLGIRELFNFNANLSGILPNGGARVRNVLHSAKIEVNEQGTVASAATAFAIIPLMGATHDIVRVDRPFLFLIVDRPSSTIIFAGRVIQP</sequence>
<dbReference type="InterPro" id="IPR023795">
    <property type="entry name" value="Serpin_CS"/>
</dbReference>
<dbReference type="Pfam" id="PF00079">
    <property type="entry name" value="Serpin"/>
    <property type="match status" value="2"/>
</dbReference>